<evidence type="ECO:0000313" key="1">
    <source>
        <dbReference type="EMBL" id="MBM3225038.1"/>
    </source>
</evidence>
<dbReference type="InterPro" id="IPR010982">
    <property type="entry name" value="Lambda_DNA-bd_dom_sf"/>
</dbReference>
<dbReference type="CDD" id="cd00093">
    <property type="entry name" value="HTH_XRE"/>
    <property type="match status" value="1"/>
</dbReference>
<evidence type="ECO:0000313" key="2">
    <source>
        <dbReference type="Proteomes" id="UP000712673"/>
    </source>
</evidence>
<dbReference type="Proteomes" id="UP000712673">
    <property type="component" value="Unassembled WGS sequence"/>
</dbReference>
<reference evidence="1" key="1">
    <citation type="submission" date="2019-03" db="EMBL/GenBank/DDBJ databases">
        <title>Lake Tanganyika Metagenome-Assembled Genomes (MAGs).</title>
        <authorList>
            <person name="Tran P."/>
        </authorList>
    </citation>
    <scope>NUCLEOTIDE SEQUENCE</scope>
    <source>
        <strain evidence="1">K_DeepCast_65m_m2_066</strain>
    </source>
</reference>
<protein>
    <submittedName>
        <fullName evidence="1">Helix-turn-helix transcriptional regulator</fullName>
    </submittedName>
</protein>
<dbReference type="InterPro" id="IPR001387">
    <property type="entry name" value="Cro/C1-type_HTH"/>
</dbReference>
<dbReference type="EMBL" id="VGLS01000464">
    <property type="protein sequence ID" value="MBM3225038.1"/>
    <property type="molecule type" value="Genomic_DNA"/>
</dbReference>
<comment type="caution">
    <text evidence="1">The sequence shown here is derived from an EMBL/GenBank/DDBJ whole genome shotgun (WGS) entry which is preliminary data.</text>
</comment>
<name>A0A937W2K0_UNCTE</name>
<dbReference type="AlphaFoldDB" id="A0A937W2K0"/>
<dbReference type="Gene3D" id="1.10.260.40">
    <property type="entry name" value="lambda repressor-like DNA-binding domains"/>
    <property type="match status" value="1"/>
</dbReference>
<accession>A0A937W2K0</accession>
<sequence length="70" mass="7871">MSADTLWRLAQEQSGVTMSAEDFRHWREHHAYTLDEAAAALGISRRMAAYYEHGDKPIPRVVALATQALT</sequence>
<dbReference type="SUPFAM" id="SSF47413">
    <property type="entry name" value="lambda repressor-like DNA-binding domains"/>
    <property type="match status" value="1"/>
</dbReference>
<proteinExistence type="predicted"/>
<dbReference type="GO" id="GO:0003677">
    <property type="term" value="F:DNA binding"/>
    <property type="evidence" value="ECO:0007669"/>
    <property type="project" value="InterPro"/>
</dbReference>
<organism evidence="1 2">
    <name type="scientific">Tectimicrobiota bacterium</name>
    <dbReference type="NCBI Taxonomy" id="2528274"/>
    <lineage>
        <taxon>Bacteria</taxon>
        <taxon>Pseudomonadati</taxon>
        <taxon>Nitrospinota/Tectimicrobiota group</taxon>
        <taxon>Candidatus Tectimicrobiota</taxon>
    </lineage>
</organism>
<gene>
    <name evidence="1" type="ORF">FJZ47_14720</name>
</gene>